<dbReference type="RefSeq" id="WP_179408153.1">
    <property type="nucleotide sequence ID" value="NZ_BMGF01000005.1"/>
</dbReference>
<sequence length="432" mass="48514">MSASDERTAGGSPALSKPDGEPVSFMDPEISECPYEAYQAARDEAPVYYDPVGGFYVLTRYEDIRAALLDVETYSCQNYFDKLRSHSQAERARQAEERFRTEGWLPGPSILQLGPERHKPLRAVFDGALRAGKVREMEPFVRETAYQLVDEFAADGQADFVAQFAMPFPLIVIITQVGAPKKDMWRIKEWTEAWINRIGLMLDDEQDARAVGLEIEFQHYMMDIVRRLRSNPDDTILSDLVNSPMPDGGMIEDGEMLTHILSDLLVGGSETTTNALSSGIMLMCRNPEVQAALREDRDAHLRTFVEEVLRLESPVQGLFRVAGRTFDLHGVTIPEGAMIHLRYGAANRDERQFGCPAELDLARRNAATHVAFGSGPHHCVGATLARRELQFGFSAMLDRMRDIRLAEGNDFAHMHSVSHRALKRLLIEFDPA</sequence>
<keyword evidence="2" id="KW-0479">Metal-binding</keyword>
<dbReference type="Pfam" id="PF00067">
    <property type="entry name" value="p450"/>
    <property type="match status" value="1"/>
</dbReference>
<keyword evidence="2" id="KW-0560">Oxidoreductase</keyword>
<dbReference type="InterPro" id="IPR002397">
    <property type="entry name" value="Cyt_P450_B"/>
</dbReference>
<dbReference type="SUPFAM" id="SSF48264">
    <property type="entry name" value="Cytochrome P450"/>
    <property type="match status" value="1"/>
</dbReference>
<dbReference type="PANTHER" id="PTHR46696">
    <property type="entry name" value="P450, PUTATIVE (EUROFUNG)-RELATED"/>
    <property type="match status" value="1"/>
</dbReference>
<comment type="similarity">
    <text evidence="1 2">Belongs to the cytochrome P450 family.</text>
</comment>
<evidence type="ECO:0000256" key="1">
    <source>
        <dbReference type="ARBA" id="ARBA00010617"/>
    </source>
</evidence>
<evidence type="ECO:0000256" key="3">
    <source>
        <dbReference type="SAM" id="MobiDB-lite"/>
    </source>
</evidence>
<reference evidence="4 5" key="1">
    <citation type="submission" date="2020-07" db="EMBL/GenBank/DDBJ databases">
        <title>Genomic Encyclopedia of Type Strains, Phase IV (KMG-IV): sequencing the most valuable type-strain genomes for metagenomic binning, comparative biology and taxonomic classification.</title>
        <authorList>
            <person name="Goeker M."/>
        </authorList>
    </citation>
    <scope>NUCLEOTIDE SEQUENCE [LARGE SCALE GENOMIC DNA]</scope>
    <source>
        <strain evidence="4 5">DSM 29043</strain>
    </source>
</reference>
<feature type="region of interest" description="Disordered" evidence="3">
    <location>
        <begin position="1"/>
        <end position="27"/>
    </location>
</feature>
<dbReference type="PRINTS" id="PR00359">
    <property type="entry name" value="BP450"/>
</dbReference>
<evidence type="ECO:0000256" key="2">
    <source>
        <dbReference type="RuleBase" id="RU000461"/>
    </source>
</evidence>
<proteinExistence type="inferred from homology"/>
<dbReference type="GO" id="GO:0006707">
    <property type="term" value="P:cholesterol catabolic process"/>
    <property type="evidence" value="ECO:0007669"/>
    <property type="project" value="TreeGrafter"/>
</dbReference>
<keyword evidence="2" id="KW-0349">Heme</keyword>
<dbReference type="GO" id="GO:0005506">
    <property type="term" value="F:iron ion binding"/>
    <property type="evidence" value="ECO:0007669"/>
    <property type="project" value="InterPro"/>
</dbReference>
<keyword evidence="5" id="KW-1185">Reference proteome</keyword>
<evidence type="ECO:0000313" key="5">
    <source>
        <dbReference type="Proteomes" id="UP000522081"/>
    </source>
</evidence>
<gene>
    <name evidence="4" type="ORF">FHS75_002639</name>
</gene>
<keyword evidence="2" id="KW-0408">Iron</keyword>
<dbReference type="InterPro" id="IPR001128">
    <property type="entry name" value="Cyt_P450"/>
</dbReference>
<dbReference type="PRINTS" id="PR00385">
    <property type="entry name" value="P450"/>
</dbReference>
<name>A0A7Y9XZQ6_9SPHN</name>
<dbReference type="Gene3D" id="1.10.630.10">
    <property type="entry name" value="Cytochrome P450"/>
    <property type="match status" value="1"/>
</dbReference>
<dbReference type="EMBL" id="JACBZF010000005">
    <property type="protein sequence ID" value="NYH96300.1"/>
    <property type="molecule type" value="Genomic_DNA"/>
</dbReference>
<accession>A0A7Y9XZQ6</accession>
<dbReference type="GO" id="GO:0020037">
    <property type="term" value="F:heme binding"/>
    <property type="evidence" value="ECO:0007669"/>
    <property type="project" value="InterPro"/>
</dbReference>
<comment type="caution">
    <text evidence="4">The sequence shown here is derived from an EMBL/GenBank/DDBJ whole genome shotgun (WGS) entry which is preliminary data.</text>
</comment>
<dbReference type="Proteomes" id="UP000522081">
    <property type="component" value="Unassembled WGS sequence"/>
</dbReference>
<dbReference type="PANTHER" id="PTHR46696:SF4">
    <property type="entry name" value="BIOTIN BIOSYNTHESIS CYTOCHROME P450"/>
    <property type="match status" value="1"/>
</dbReference>
<dbReference type="InterPro" id="IPR017972">
    <property type="entry name" value="Cyt_P450_CS"/>
</dbReference>
<dbReference type="AlphaFoldDB" id="A0A7Y9XZQ6"/>
<dbReference type="PROSITE" id="PS00086">
    <property type="entry name" value="CYTOCHROME_P450"/>
    <property type="match status" value="1"/>
</dbReference>
<organism evidence="4 5">
    <name type="scientific">Novosphingobium marinum</name>
    <dbReference type="NCBI Taxonomy" id="1514948"/>
    <lineage>
        <taxon>Bacteria</taxon>
        <taxon>Pseudomonadati</taxon>
        <taxon>Pseudomonadota</taxon>
        <taxon>Alphaproteobacteria</taxon>
        <taxon>Sphingomonadales</taxon>
        <taxon>Sphingomonadaceae</taxon>
        <taxon>Novosphingobium</taxon>
    </lineage>
</organism>
<evidence type="ECO:0000313" key="4">
    <source>
        <dbReference type="EMBL" id="NYH96300.1"/>
    </source>
</evidence>
<dbReference type="GO" id="GO:0036199">
    <property type="term" value="F:cholest-4-en-3-one 26-monooxygenase activity"/>
    <property type="evidence" value="ECO:0007669"/>
    <property type="project" value="TreeGrafter"/>
</dbReference>
<dbReference type="GO" id="GO:0008395">
    <property type="term" value="F:steroid hydroxylase activity"/>
    <property type="evidence" value="ECO:0007669"/>
    <property type="project" value="TreeGrafter"/>
</dbReference>
<dbReference type="InterPro" id="IPR036396">
    <property type="entry name" value="Cyt_P450_sf"/>
</dbReference>
<protein>
    <submittedName>
        <fullName evidence="4">Cytochrome P450</fullName>
    </submittedName>
</protein>
<keyword evidence="2" id="KW-0503">Monooxygenase</keyword>